<dbReference type="EMBL" id="MU276850">
    <property type="protein sequence ID" value="KAI0037576.1"/>
    <property type="molecule type" value="Genomic_DNA"/>
</dbReference>
<evidence type="ECO:0000313" key="2">
    <source>
        <dbReference type="Proteomes" id="UP000814033"/>
    </source>
</evidence>
<sequence length="694" mass="76815">MEETTAASHVIEIPDDPDKVFIAAEWIGQGKIYPAIPPAHVEAQLKAVLEVPFIPRKHIVPHGLPVIELLQQNLPSQSAAFMTIKAQKWFHHDSPTDAMDHAKTTEMLLRRPVPPVQVLRMLQDTIGQAWLDGKQSIVDWSVNDGRDRLPLWSLTFWIDVGGAIRGQGKWSSCEHWITAETNSVGPMGRSTMDRAHTLLHTLPWNTPIRSPAVSTTTLELTRMLGNDWMSDELINMMFEQLASRVRLQTELTTRVVVAPLAFSEAVKRLTKATTYSPADAPLLRMYEELVYDGGRTTIYCPVHVRGNHWVAVEIDFLSRTFACGDSLEYSDALPLDFTAKLQRWFRARFGGPFKYLGNSLRHGIQQDHNSCGICTVNTVAHATLGDLLWEPARRSEERAQWFCALVEAYCFPGARASIPVQEAEMSSLHQILNPEMSVTLALGDHNFPDLATRLEIAAQADLPSHDTNVYASEASDAAANDINSLIDEGVVDSIPEDEIHGLTDLELGTSSDAMSAYDDSVAADDCASLDAMDILDTNDTNDTDLAILTSDLGDGGLSGSVKRKRADSAVVMVSKHLKTAPSADETHGVIGIGRSSVAARNNRTAAREGTFVVSQKRYDNWRDKILAQDPEAQFKAELDPSIVWHSHCQEWRRVKEPYDASRFVAHVQACKGPKKTKTRGGKDTVNKALMGTRR</sequence>
<reference evidence="1" key="1">
    <citation type="submission" date="2021-02" db="EMBL/GenBank/DDBJ databases">
        <authorList>
            <consortium name="DOE Joint Genome Institute"/>
            <person name="Ahrendt S."/>
            <person name="Looney B.P."/>
            <person name="Miyauchi S."/>
            <person name="Morin E."/>
            <person name="Drula E."/>
            <person name="Courty P.E."/>
            <person name="Chicoki N."/>
            <person name="Fauchery L."/>
            <person name="Kohler A."/>
            <person name="Kuo A."/>
            <person name="Labutti K."/>
            <person name="Pangilinan J."/>
            <person name="Lipzen A."/>
            <person name="Riley R."/>
            <person name="Andreopoulos W."/>
            <person name="He G."/>
            <person name="Johnson J."/>
            <person name="Barry K.W."/>
            <person name="Grigoriev I.V."/>
            <person name="Nagy L."/>
            <person name="Hibbett D."/>
            <person name="Henrissat B."/>
            <person name="Matheny P.B."/>
            <person name="Labbe J."/>
            <person name="Martin F."/>
        </authorList>
    </citation>
    <scope>NUCLEOTIDE SEQUENCE</scope>
    <source>
        <strain evidence="1">FP105234-sp</strain>
    </source>
</reference>
<evidence type="ECO:0000313" key="1">
    <source>
        <dbReference type="EMBL" id="KAI0037576.1"/>
    </source>
</evidence>
<reference evidence="1" key="2">
    <citation type="journal article" date="2022" name="New Phytol.">
        <title>Evolutionary transition to the ectomycorrhizal habit in the genomes of a hyperdiverse lineage of mushroom-forming fungi.</title>
        <authorList>
            <person name="Looney B."/>
            <person name="Miyauchi S."/>
            <person name="Morin E."/>
            <person name="Drula E."/>
            <person name="Courty P.E."/>
            <person name="Kohler A."/>
            <person name="Kuo A."/>
            <person name="LaButti K."/>
            <person name="Pangilinan J."/>
            <person name="Lipzen A."/>
            <person name="Riley R."/>
            <person name="Andreopoulos W."/>
            <person name="He G."/>
            <person name="Johnson J."/>
            <person name="Nolan M."/>
            <person name="Tritt A."/>
            <person name="Barry K.W."/>
            <person name="Grigoriev I.V."/>
            <person name="Nagy L.G."/>
            <person name="Hibbett D."/>
            <person name="Henrissat B."/>
            <person name="Matheny P.B."/>
            <person name="Labbe J."/>
            <person name="Martin F.M."/>
        </authorList>
    </citation>
    <scope>NUCLEOTIDE SEQUENCE</scope>
    <source>
        <strain evidence="1">FP105234-sp</strain>
    </source>
</reference>
<accession>A0ACB8R210</accession>
<comment type="caution">
    <text evidence="1">The sequence shown here is derived from an EMBL/GenBank/DDBJ whole genome shotgun (WGS) entry which is preliminary data.</text>
</comment>
<name>A0ACB8R210_9AGAM</name>
<dbReference type="Proteomes" id="UP000814033">
    <property type="component" value="Unassembled WGS sequence"/>
</dbReference>
<keyword evidence="2" id="KW-1185">Reference proteome</keyword>
<gene>
    <name evidence="1" type="ORF">FA95DRAFT_1614075</name>
</gene>
<proteinExistence type="predicted"/>
<organism evidence="1 2">
    <name type="scientific">Auriscalpium vulgare</name>
    <dbReference type="NCBI Taxonomy" id="40419"/>
    <lineage>
        <taxon>Eukaryota</taxon>
        <taxon>Fungi</taxon>
        <taxon>Dikarya</taxon>
        <taxon>Basidiomycota</taxon>
        <taxon>Agaricomycotina</taxon>
        <taxon>Agaricomycetes</taxon>
        <taxon>Russulales</taxon>
        <taxon>Auriscalpiaceae</taxon>
        <taxon>Auriscalpium</taxon>
    </lineage>
</organism>
<protein>
    <submittedName>
        <fullName evidence="1">Uncharacterized protein</fullName>
    </submittedName>
</protein>